<comment type="subcellular location">
    <subcellularLocation>
        <location evidence="1">Endosome membrane</location>
    </subcellularLocation>
</comment>
<keyword evidence="3" id="KW-0813">Transport</keyword>
<dbReference type="Pfam" id="PF03357">
    <property type="entry name" value="Snf7"/>
    <property type="match status" value="1"/>
</dbReference>
<dbReference type="GO" id="GO:0005771">
    <property type="term" value="C:multivesicular body"/>
    <property type="evidence" value="ECO:0007669"/>
    <property type="project" value="TreeGrafter"/>
</dbReference>
<dbReference type="EMBL" id="MU865058">
    <property type="protein sequence ID" value="KAK4458746.1"/>
    <property type="molecule type" value="Genomic_DNA"/>
</dbReference>
<name>A0AAV9HFR8_9PEZI</name>
<feature type="region of interest" description="Disordered" evidence="7">
    <location>
        <begin position="166"/>
        <end position="210"/>
    </location>
</feature>
<dbReference type="GO" id="GO:0015031">
    <property type="term" value="P:protein transport"/>
    <property type="evidence" value="ECO:0007669"/>
    <property type="project" value="UniProtKB-KW"/>
</dbReference>
<evidence type="ECO:0000313" key="9">
    <source>
        <dbReference type="Proteomes" id="UP001321749"/>
    </source>
</evidence>
<dbReference type="GO" id="GO:0000815">
    <property type="term" value="C:ESCRT III complex"/>
    <property type="evidence" value="ECO:0007669"/>
    <property type="project" value="TreeGrafter"/>
</dbReference>
<reference evidence="8" key="1">
    <citation type="journal article" date="2023" name="Mol. Phylogenet. Evol.">
        <title>Genome-scale phylogeny and comparative genomics of the fungal order Sordariales.</title>
        <authorList>
            <person name="Hensen N."/>
            <person name="Bonometti L."/>
            <person name="Westerberg I."/>
            <person name="Brannstrom I.O."/>
            <person name="Guillou S."/>
            <person name="Cros-Aarteil S."/>
            <person name="Calhoun S."/>
            <person name="Haridas S."/>
            <person name="Kuo A."/>
            <person name="Mondo S."/>
            <person name="Pangilinan J."/>
            <person name="Riley R."/>
            <person name="LaButti K."/>
            <person name="Andreopoulos B."/>
            <person name="Lipzen A."/>
            <person name="Chen C."/>
            <person name="Yan M."/>
            <person name="Daum C."/>
            <person name="Ng V."/>
            <person name="Clum A."/>
            <person name="Steindorff A."/>
            <person name="Ohm R.A."/>
            <person name="Martin F."/>
            <person name="Silar P."/>
            <person name="Natvig D.O."/>
            <person name="Lalanne C."/>
            <person name="Gautier V."/>
            <person name="Ament-Velasquez S.L."/>
            <person name="Kruys A."/>
            <person name="Hutchinson M.I."/>
            <person name="Powell A.J."/>
            <person name="Barry K."/>
            <person name="Miller A.N."/>
            <person name="Grigoriev I.V."/>
            <person name="Debuchy R."/>
            <person name="Gladieux P."/>
            <person name="Hiltunen Thoren M."/>
            <person name="Johannesson H."/>
        </authorList>
    </citation>
    <scope>NUCLEOTIDE SEQUENCE</scope>
    <source>
        <strain evidence="8">PSN324</strain>
    </source>
</reference>
<evidence type="ECO:0000256" key="3">
    <source>
        <dbReference type="ARBA" id="ARBA00022448"/>
    </source>
</evidence>
<evidence type="ECO:0000256" key="7">
    <source>
        <dbReference type="SAM" id="MobiDB-lite"/>
    </source>
</evidence>
<dbReference type="Gene3D" id="6.10.250.1710">
    <property type="match status" value="1"/>
</dbReference>
<organism evidence="8 9">
    <name type="scientific">Cladorrhinum samala</name>
    <dbReference type="NCBI Taxonomy" id="585594"/>
    <lineage>
        <taxon>Eukaryota</taxon>
        <taxon>Fungi</taxon>
        <taxon>Dikarya</taxon>
        <taxon>Ascomycota</taxon>
        <taxon>Pezizomycotina</taxon>
        <taxon>Sordariomycetes</taxon>
        <taxon>Sordariomycetidae</taxon>
        <taxon>Sordariales</taxon>
        <taxon>Podosporaceae</taxon>
        <taxon>Cladorrhinum</taxon>
    </lineage>
</organism>
<comment type="caution">
    <text evidence="8">The sequence shown here is derived from an EMBL/GenBank/DDBJ whole genome shotgun (WGS) entry which is preliminary data.</text>
</comment>
<dbReference type="PANTHER" id="PTHR22761:SF5">
    <property type="entry name" value="CHARGED MULTIVESICULAR BODY PROTEIN 6"/>
    <property type="match status" value="1"/>
</dbReference>
<keyword evidence="6" id="KW-0472">Membrane</keyword>
<evidence type="ECO:0000313" key="8">
    <source>
        <dbReference type="EMBL" id="KAK4458746.1"/>
    </source>
</evidence>
<keyword evidence="4" id="KW-0967">Endosome</keyword>
<dbReference type="PANTHER" id="PTHR22761">
    <property type="entry name" value="CHARGED MULTIVESICULAR BODY PROTEIN"/>
    <property type="match status" value="1"/>
</dbReference>
<dbReference type="AlphaFoldDB" id="A0AAV9HFR8"/>
<evidence type="ECO:0000256" key="2">
    <source>
        <dbReference type="ARBA" id="ARBA00006190"/>
    </source>
</evidence>
<evidence type="ECO:0000256" key="5">
    <source>
        <dbReference type="ARBA" id="ARBA00022927"/>
    </source>
</evidence>
<dbReference type="GO" id="GO:0006900">
    <property type="term" value="P:vesicle budding from membrane"/>
    <property type="evidence" value="ECO:0007669"/>
    <property type="project" value="TreeGrafter"/>
</dbReference>
<gene>
    <name evidence="8" type="ORF">QBC42DRAFT_300031</name>
</gene>
<dbReference type="Proteomes" id="UP001321749">
    <property type="component" value="Unassembled WGS sequence"/>
</dbReference>
<evidence type="ECO:0000256" key="4">
    <source>
        <dbReference type="ARBA" id="ARBA00022753"/>
    </source>
</evidence>
<feature type="compositionally biased region" description="Basic and acidic residues" evidence="7">
    <location>
        <begin position="187"/>
        <end position="210"/>
    </location>
</feature>
<evidence type="ECO:0000256" key="1">
    <source>
        <dbReference type="ARBA" id="ARBA00004608"/>
    </source>
</evidence>
<protein>
    <submittedName>
        <fullName evidence="8">Charged multivesicular body protein 6</fullName>
    </submittedName>
</protein>
<dbReference type="InterPro" id="IPR005024">
    <property type="entry name" value="Snf7_fam"/>
</dbReference>
<dbReference type="GO" id="GO:0032511">
    <property type="term" value="P:late endosome to vacuole transport via multivesicular body sorting pathway"/>
    <property type="evidence" value="ECO:0007669"/>
    <property type="project" value="TreeGrafter"/>
</dbReference>
<dbReference type="Gene3D" id="1.10.287.1060">
    <property type="entry name" value="ESAT-6-like"/>
    <property type="match status" value="1"/>
</dbReference>
<proteinExistence type="inferred from homology"/>
<reference evidence="8" key="2">
    <citation type="submission" date="2023-06" db="EMBL/GenBank/DDBJ databases">
        <authorList>
            <consortium name="Lawrence Berkeley National Laboratory"/>
            <person name="Mondo S.J."/>
            <person name="Hensen N."/>
            <person name="Bonometti L."/>
            <person name="Westerberg I."/>
            <person name="Brannstrom I.O."/>
            <person name="Guillou S."/>
            <person name="Cros-Aarteil S."/>
            <person name="Calhoun S."/>
            <person name="Haridas S."/>
            <person name="Kuo A."/>
            <person name="Pangilinan J."/>
            <person name="Riley R."/>
            <person name="Labutti K."/>
            <person name="Andreopoulos B."/>
            <person name="Lipzen A."/>
            <person name="Chen C."/>
            <person name="Yanf M."/>
            <person name="Daum C."/>
            <person name="Ng V."/>
            <person name="Clum A."/>
            <person name="Steindorff A."/>
            <person name="Ohm R."/>
            <person name="Martin F."/>
            <person name="Silar P."/>
            <person name="Natvig D."/>
            <person name="Lalanne C."/>
            <person name="Gautier V."/>
            <person name="Ament-Velasquez S.L."/>
            <person name="Kruys A."/>
            <person name="Hutchinson M.I."/>
            <person name="Powell A.J."/>
            <person name="Barry K."/>
            <person name="Miller A.N."/>
            <person name="Grigoriev I.V."/>
            <person name="Debuchy R."/>
            <person name="Gladieux P."/>
            <person name="Thoren M.H."/>
            <person name="Johannesson H."/>
        </authorList>
    </citation>
    <scope>NUCLEOTIDE SEQUENCE</scope>
    <source>
        <strain evidence="8">PSN324</strain>
    </source>
</reference>
<evidence type="ECO:0000256" key="6">
    <source>
        <dbReference type="ARBA" id="ARBA00023136"/>
    </source>
</evidence>
<sequence length="210" mass="23584">MGSSPSRITPEDQAILDLKTQRDKLHQYQRRILILTDKETEIAKQLLAANDKPRALLALRRKKYQQSLLAQTDSQLEQLEKLTQSVEFALIQKDVVFGLQQGTKVLKEIHKEMGGIENVEKLMGETADAIAYQQEVSEMLGGKISNQDEDEVEAELEALEAEINGTATKHSGDVLPNVPDTRLPAIESRRQREDNKQGNKVIESREAILA</sequence>
<keyword evidence="9" id="KW-1185">Reference proteome</keyword>
<accession>A0AAV9HFR8</accession>
<keyword evidence="5" id="KW-0653">Protein transport</keyword>
<comment type="similarity">
    <text evidence="2">Belongs to the SNF7 family.</text>
</comment>